<dbReference type="GeneID" id="30984010"/>
<dbReference type="RefSeq" id="XP_020064439.1">
    <property type="nucleotide sequence ID" value="XM_020209874.1"/>
</dbReference>
<evidence type="ECO:0000313" key="2">
    <source>
        <dbReference type="EMBL" id="ODV79317.1"/>
    </source>
</evidence>
<dbReference type="STRING" id="984487.A0A1E4SIP9"/>
<dbReference type="EMBL" id="KV453912">
    <property type="protein sequence ID" value="ODV79317.1"/>
    <property type="molecule type" value="Genomic_DNA"/>
</dbReference>
<protein>
    <submittedName>
        <fullName evidence="2">Uncharacterized protein</fullName>
    </submittedName>
</protein>
<name>A0A1E4SIP9_9ASCO</name>
<feature type="compositionally biased region" description="Basic and acidic residues" evidence="1">
    <location>
        <begin position="33"/>
        <end position="45"/>
    </location>
</feature>
<dbReference type="OrthoDB" id="4072599at2759"/>
<organism evidence="2 3">
    <name type="scientific">Suhomyces tanzawaensis NRRL Y-17324</name>
    <dbReference type="NCBI Taxonomy" id="984487"/>
    <lineage>
        <taxon>Eukaryota</taxon>
        <taxon>Fungi</taxon>
        <taxon>Dikarya</taxon>
        <taxon>Ascomycota</taxon>
        <taxon>Saccharomycotina</taxon>
        <taxon>Pichiomycetes</taxon>
        <taxon>Debaryomycetaceae</taxon>
        <taxon>Suhomyces</taxon>
    </lineage>
</organism>
<dbReference type="Proteomes" id="UP000094285">
    <property type="component" value="Unassembled WGS sequence"/>
</dbReference>
<proteinExistence type="predicted"/>
<accession>A0A1E4SIP9</accession>
<sequence>MVWPFTSNKGKETSELTKELPENLKGFFEENNPDSKHQSIFEESPHQKRVNQVLLKHQKQNTPYSYELERYKQKEKPQVVTAVNCAEIQQQVVDCFRSFNLTSTTQCKFEIGKTTACVEIQNRALKKLYYEDCVDIDQCEKIRYIVDKLFTENFGQYGDEVNEVTKANFDKSLDGMFYKVWK</sequence>
<gene>
    <name evidence="2" type="ORF">CANTADRAFT_50860</name>
</gene>
<evidence type="ECO:0000256" key="1">
    <source>
        <dbReference type="SAM" id="MobiDB-lite"/>
    </source>
</evidence>
<keyword evidence="3" id="KW-1185">Reference proteome</keyword>
<dbReference type="AlphaFoldDB" id="A0A1E4SIP9"/>
<evidence type="ECO:0000313" key="3">
    <source>
        <dbReference type="Proteomes" id="UP000094285"/>
    </source>
</evidence>
<reference evidence="3" key="1">
    <citation type="submission" date="2016-05" db="EMBL/GenBank/DDBJ databases">
        <title>Comparative genomics of biotechnologically important yeasts.</title>
        <authorList>
            <consortium name="DOE Joint Genome Institute"/>
            <person name="Riley R."/>
            <person name="Haridas S."/>
            <person name="Wolfe K.H."/>
            <person name="Lopes M.R."/>
            <person name="Hittinger C.T."/>
            <person name="Goker M."/>
            <person name="Salamov A."/>
            <person name="Wisecaver J."/>
            <person name="Long T.M."/>
            <person name="Aerts A.L."/>
            <person name="Barry K."/>
            <person name="Choi C."/>
            <person name="Clum A."/>
            <person name="Coughlan A.Y."/>
            <person name="Deshpande S."/>
            <person name="Douglass A.P."/>
            <person name="Hanson S.J."/>
            <person name="Klenk H.-P."/>
            <person name="Labutti K."/>
            <person name="Lapidus A."/>
            <person name="Lindquist E."/>
            <person name="Lipzen A."/>
            <person name="Meier-Kolthoff J.P."/>
            <person name="Ohm R.A."/>
            <person name="Otillar R.P."/>
            <person name="Pangilinan J."/>
            <person name="Peng Y."/>
            <person name="Rokas A."/>
            <person name="Rosa C.A."/>
            <person name="Scheuner C."/>
            <person name="Sibirny A.A."/>
            <person name="Slot J.C."/>
            <person name="Stielow J.B."/>
            <person name="Sun H."/>
            <person name="Kurtzman C.P."/>
            <person name="Blackwell M."/>
            <person name="Grigoriev I.V."/>
            <person name="Jeffries T.W."/>
        </authorList>
    </citation>
    <scope>NUCLEOTIDE SEQUENCE [LARGE SCALE GENOMIC DNA]</scope>
    <source>
        <strain evidence="3">NRRL Y-17324</strain>
    </source>
</reference>
<feature type="region of interest" description="Disordered" evidence="1">
    <location>
        <begin position="26"/>
        <end position="45"/>
    </location>
</feature>